<accession>A0A8C3XPD5</accession>
<evidence type="ECO:0000259" key="1">
    <source>
        <dbReference type="PROSITE" id="PS50024"/>
    </source>
</evidence>
<keyword evidence="3" id="KW-1185">Reference proteome</keyword>
<dbReference type="SUPFAM" id="SSF82671">
    <property type="entry name" value="SEA domain"/>
    <property type="match status" value="1"/>
</dbReference>
<feature type="domain" description="SEA" evidence="1">
    <location>
        <begin position="59"/>
        <end position="125"/>
    </location>
</feature>
<dbReference type="InterPro" id="IPR000082">
    <property type="entry name" value="SEA_dom"/>
</dbReference>
<evidence type="ECO:0000313" key="3">
    <source>
        <dbReference type="Proteomes" id="UP000694403"/>
    </source>
</evidence>
<reference evidence="2" key="1">
    <citation type="submission" date="2025-08" db="UniProtKB">
        <authorList>
            <consortium name="Ensembl"/>
        </authorList>
    </citation>
    <scope>IDENTIFICATION</scope>
</reference>
<proteinExistence type="predicted"/>
<dbReference type="PROSITE" id="PS50024">
    <property type="entry name" value="SEA"/>
    <property type="match status" value="1"/>
</dbReference>
<dbReference type="AlphaFoldDB" id="A0A8C3XPD5"/>
<reference evidence="2" key="2">
    <citation type="submission" date="2025-09" db="UniProtKB">
        <authorList>
            <consortium name="Ensembl"/>
        </authorList>
    </citation>
    <scope>IDENTIFICATION</scope>
</reference>
<dbReference type="Proteomes" id="UP000694403">
    <property type="component" value="Unplaced"/>
</dbReference>
<dbReference type="Ensembl" id="ENSCSRT00000014906.1">
    <property type="protein sequence ID" value="ENSCSRP00000014304.1"/>
    <property type="gene ID" value="ENSCSRG00000010940.1"/>
</dbReference>
<sequence>MIPSNTTTLPTSNTTTLLPGNTTTLLPGNTTTLLPGNTTTLLPGNTTSAPTSTSITTPARIHFSLSFRIVNLNFNASLLDPSTSYYLKLQVTIQILVSTAPPPSPPGALPLPGWGLRGELHPAAV</sequence>
<protein>
    <recommendedName>
        <fullName evidence="1">SEA domain-containing protein</fullName>
    </recommendedName>
</protein>
<evidence type="ECO:0000313" key="2">
    <source>
        <dbReference type="Ensembl" id="ENSCSRP00000014304.1"/>
    </source>
</evidence>
<name>A0A8C3XPD5_CHESE</name>
<dbReference type="InterPro" id="IPR036364">
    <property type="entry name" value="SEA_dom_sf"/>
</dbReference>
<organism evidence="2 3">
    <name type="scientific">Chelydra serpentina</name>
    <name type="common">Snapping turtle</name>
    <name type="synonym">Testudo serpentina</name>
    <dbReference type="NCBI Taxonomy" id="8475"/>
    <lineage>
        <taxon>Eukaryota</taxon>
        <taxon>Metazoa</taxon>
        <taxon>Chordata</taxon>
        <taxon>Craniata</taxon>
        <taxon>Vertebrata</taxon>
        <taxon>Euteleostomi</taxon>
        <taxon>Archelosauria</taxon>
        <taxon>Testudinata</taxon>
        <taxon>Testudines</taxon>
        <taxon>Cryptodira</taxon>
        <taxon>Durocryptodira</taxon>
        <taxon>Americhelydia</taxon>
        <taxon>Chelydroidea</taxon>
        <taxon>Chelydridae</taxon>
        <taxon>Chelydra</taxon>
    </lineage>
</organism>